<reference evidence="1 2" key="2">
    <citation type="submission" date="2018-11" db="EMBL/GenBank/DDBJ databases">
        <authorList>
            <consortium name="Pathogen Informatics"/>
        </authorList>
    </citation>
    <scope>NUCLEOTIDE SEQUENCE [LARGE SCALE GENOMIC DNA]</scope>
</reference>
<evidence type="ECO:0000313" key="3">
    <source>
        <dbReference type="WBParaSite" id="BPAG_0000966801-mRNA-1"/>
    </source>
</evidence>
<accession>A0A0N4TMJ3</accession>
<dbReference type="Proteomes" id="UP000278627">
    <property type="component" value="Unassembled WGS sequence"/>
</dbReference>
<dbReference type="EMBL" id="UZAD01013161">
    <property type="protein sequence ID" value="VDN90816.1"/>
    <property type="molecule type" value="Genomic_DNA"/>
</dbReference>
<keyword evidence="2" id="KW-1185">Reference proteome</keyword>
<organism evidence="3">
    <name type="scientific">Brugia pahangi</name>
    <name type="common">Filarial nematode worm</name>
    <dbReference type="NCBI Taxonomy" id="6280"/>
    <lineage>
        <taxon>Eukaryota</taxon>
        <taxon>Metazoa</taxon>
        <taxon>Ecdysozoa</taxon>
        <taxon>Nematoda</taxon>
        <taxon>Chromadorea</taxon>
        <taxon>Rhabditida</taxon>
        <taxon>Spirurina</taxon>
        <taxon>Spiruromorpha</taxon>
        <taxon>Filarioidea</taxon>
        <taxon>Onchocercidae</taxon>
        <taxon>Brugia</taxon>
    </lineage>
</organism>
<evidence type="ECO:0000313" key="1">
    <source>
        <dbReference type="EMBL" id="VDN90816.1"/>
    </source>
</evidence>
<proteinExistence type="predicted"/>
<sequence>MSSVSTQFLICKDDYYHRENSIRNGVTSSERCIVYKYVPVLNTFAADKKKLRRGWLAAQESKLSDLVSKERLLQEEPSVPFSYCWQ</sequence>
<name>A0A0N4TMJ3_BRUPA</name>
<dbReference type="WBParaSite" id="BPAG_0000966801-mRNA-1">
    <property type="protein sequence ID" value="BPAG_0000966801-mRNA-1"/>
    <property type="gene ID" value="BPAG_0000966801"/>
</dbReference>
<reference evidence="3" key="1">
    <citation type="submission" date="2017-02" db="UniProtKB">
        <authorList>
            <consortium name="WormBaseParasite"/>
        </authorList>
    </citation>
    <scope>IDENTIFICATION</scope>
</reference>
<evidence type="ECO:0000313" key="2">
    <source>
        <dbReference type="Proteomes" id="UP000278627"/>
    </source>
</evidence>
<dbReference type="AlphaFoldDB" id="A0A0N4TMJ3"/>
<gene>
    <name evidence="1" type="ORF">BPAG_LOCUS9630</name>
</gene>
<protein>
    <submittedName>
        <fullName evidence="1 3">Uncharacterized protein</fullName>
    </submittedName>
</protein>